<dbReference type="HOGENOM" id="CLU_033465_3_1_1"/>
<keyword evidence="4 5" id="KW-0472">Membrane</keyword>
<name>A0A074YHX0_AURSE</name>
<dbReference type="OrthoDB" id="3358017at2759"/>
<evidence type="ECO:0000313" key="7">
    <source>
        <dbReference type="Proteomes" id="UP000030641"/>
    </source>
</evidence>
<feature type="transmembrane region" description="Helical" evidence="5">
    <location>
        <begin position="204"/>
        <end position="223"/>
    </location>
</feature>
<evidence type="ECO:0000256" key="5">
    <source>
        <dbReference type="SAM" id="Phobius"/>
    </source>
</evidence>
<gene>
    <name evidence="6" type="ORF">AUEXF2481DRAFT_6737</name>
</gene>
<keyword evidence="7" id="KW-1185">Reference proteome</keyword>
<feature type="transmembrane region" description="Helical" evidence="5">
    <location>
        <begin position="238"/>
        <end position="258"/>
    </location>
</feature>
<evidence type="ECO:0000256" key="4">
    <source>
        <dbReference type="ARBA" id="ARBA00023136"/>
    </source>
</evidence>
<dbReference type="PANTHER" id="PTHR31465:SF1">
    <property type="entry name" value="PROTEIN RTA1-RELATED"/>
    <property type="match status" value="1"/>
</dbReference>
<dbReference type="STRING" id="1043005.A0A074YHX0"/>
<evidence type="ECO:0000256" key="1">
    <source>
        <dbReference type="ARBA" id="ARBA00004141"/>
    </source>
</evidence>
<keyword evidence="3 5" id="KW-1133">Transmembrane helix</keyword>
<feature type="transmembrane region" description="Helical" evidence="5">
    <location>
        <begin position="46"/>
        <end position="66"/>
    </location>
</feature>
<comment type="subcellular location">
    <subcellularLocation>
        <location evidence="1">Membrane</location>
        <topology evidence="1">Multi-pass membrane protein</topology>
    </subcellularLocation>
</comment>
<evidence type="ECO:0008006" key="8">
    <source>
        <dbReference type="Google" id="ProtNLM"/>
    </source>
</evidence>
<evidence type="ECO:0000256" key="3">
    <source>
        <dbReference type="ARBA" id="ARBA00022989"/>
    </source>
</evidence>
<dbReference type="FunCoup" id="A0A074YHX0">
    <property type="interactions" value="20"/>
</dbReference>
<keyword evidence="2 5" id="KW-0812">Transmembrane</keyword>
<dbReference type="OMA" id="IGGFFEW"/>
<dbReference type="GeneID" id="25370377"/>
<dbReference type="RefSeq" id="XP_013341988.1">
    <property type="nucleotide sequence ID" value="XM_013486534.1"/>
</dbReference>
<accession>A0A074YHX0</accession>
<dbReference type="EMBL" id="KL584765">
    <property type="protein sequence ID" value="KEQ93672.1"/>
    <property type="molecule type" value="Genomic_DNA"/>
</dbReference>
<proteinExistence type="predicted"/>
<dbReference type="AlphaFoldDB" id="A0A074YHX0"/>
<reference evidence="6 7" key="1">
    <citation type="journal article" date="2014" name="BMC Genomics">
        <title>Genome sequencing of four Aureobasidium pullulans varieties: biotechnological potential, stress tolerance, and description of new species.</title>
        <authorList>
            <person name="Gostin Ar C."/>
            <person name="Ohm R.A."/>
            <person name="Kogej T."/>
            <person name="Sonjak S."/>
            <person name="Turk M."/>
            <person name="Zajc J."/>
            <person name="Zalar P."/>
            <person name="Grube M."/>
            <person name="Sun H."/>
            <person name="Han J."/>
            <person name="Sharma A."/>
            <person name="Chiniquy J."/>
            <person name="Ngan C.Y."/>
            <person name="Lipzen A."/>
            <person name="Barry K."/>
            <person name="Grigoriev I.V."/>
            <person name="Gunde-Cimerman N."/>
        </authorList>
    </citation>
    <scope>NUCLEOTIDE SEQUENCE [LARGE SCALE GENOMIC DNA]</scope>
    <source>
        <strain evidence="6 7">EXF-2481</strain>
    </source>
</reference>
<evidence type="ECO:0000256" key="2">
    <source>
        <dbReference type="ARBA" id="ARBA00022692"/>
    </source>
</evidence>
<dbReference type="GO" id="GO:0016020">
    <property type="term" value="C:membrane"/>
    <property type="evidence" value="ECO:0007669"/>
    <property type="project" value="UniProtKB-SubCell"/>
</dbReference>
<protein>
    <recommendedName>
        <fullName evidence="8">RTA1 like protein</fullName>
    </recommendedName>
</protein>
<feature type="transmembrane region" description="Helical" evidence="5">
    <location>
        <begin position="20"/>
        <end position="39"/>
    </location>
</feature>
<feature type="transmembrane region" description="Helical" evidence="5">
    <location>
        <begin position="158"/>
        <end position="183"/>
    </location>
</feature>
<dbReference type="InterPro" id="IPR007568">
    <property type="entry name" value="RTA1"/>
</dbReference>
<sequence>MSDSGTQYGDFKLYRYDPSMAAAIIFIVAFILVTALHFYQMIKTKTYFFVPFVIGGLFEVIGFIARAKSSQEAPDFSIPAYSIQAILILIAPALFAASIYMELGRIILLTDGEQHSIIPKKWLTKIFVIGDVISFCLQAAGGGIMASGTLQALENGEHITIAGLVIQILFFGFFVVVSITFNVRMNKIPTSRSVISFNPWRKHLYTLYGGSALILIRSIFRLIEYAQGNDGYLISHEWFLYVFDACLMLATMLLFAWFHPSEIWAMLNKNGGRMAVHGYKIEAAIPMV</sequence>
<feature type="transmembrane region" description="Helical" evidence="5">
    <location>
        <begin position="78"/>
        <end position="101"/>
    </location>
</feature>
<feature type="transmembrane region" description="Helical" evidence="5">
    <location>
        <begin position="122"/>
        <end position="146"/>
    </location>
</feature>
<dbReference type="PANTHER" id="PTHR31465">
    <property type="entry name" value="PROTEIN RTA1-RELATED"/>
    <property type="match status" value="1"/>
</dbReference>
<evidence type="ECO:0000313" key="6">
    <source>
        <dbReference type="EMBL" id="KEQ93672.1"/>
    </source>
</evidence>
<dbReference type="Pfam" id="PF04479">
    <property type="entry name" value="RTA1"/>
    <property type="match status" value="1"/>
</dbReference>
<dbReference type="Proteomes" id="UP000030641">
    <property type="component" value="Unassembled WGS sequence"/>
</dbReference>
<organism evidence="6 7">
    <name type="scientific">Aureobasidium subglaciale (strain EXF-2481)</name>
    <name type="common">Aureobasidium pullulans var. subglaciale</name>
    <dbReference type="NCBI Taxonomy" id="1043005"/>
    <lineage>
        <taxon>Eukaryota</taxon>
        <taxon>Fungi</taxon>
        <taxon>Dikarya</taxon>
        <taxon>Ascomycota</taxon>
        <taxon>Pezizomycotina</taxon>
        <taxon>Dothideomycetes</taxon>
        <taxon>Dothideomycetidae</taxon>
        <taxon>Dothideales</taxon>
        <taxon>Saccotheciaceae</taxon>
        <taxon>Aureobasidium</taxon>
    </lineage>
</organism>
<dbReference type="InParanoid" id="A0A074YHX0"/>